<organism evidence="3 4">
    <name type="scientific">Sediminicurvatus halobius</name>
    <dbReference type="NCBI Taxonomy" id="2182432"/>
    <lineage>
        <taxon>Bacteria</taxon>
        <taxon>Pseudomonadati</taxon>
        <taxon>Pseudomonadota</taxon>
        <taxon>Gammaproteobacteria</taxon>
        <taxon>Chromatiales</taxon>
        <taxon>Ectothiorhodospiraceae</taxon>
        <taxon>Sediminicurvatus</taxon>
    </lineage>
</organism>
<evidence type="ECO:0000256" key="2">
    <source>
        <dbReference type="SAM" id="SignalP"/>
    </source>
</evidence>
<dbReference type="AlphaFoldDB" id="A0A2U2N0H4"/>
<dbReference type="Proteomes" id="UP000245474">
    <property type="component" value="Unassembled WGS sequence"/>
</dbReference>
<dbReference type="OrthoDB" id="7107996at2"/>
<dbReference type="RefSeq" id="WP_109678947.1">
    <property type="nucleotide sequence ID" value="NZ_CP086615.1"/>
</dbReference>
<accession>A0A2U2N0H4</accession>
<evidence type="ECO:0000313" key="3">
    <source>
        <dbReference type="EMBL" id="PWG62557.1"/>
    </source>
</evidence>
<comment type="caution">
    <text evidence="3">The sequence shown here is derived from an EMBL/GenBank/DDBJ whole genome shotgun (WGS) entry which is preliminary data.</text>
</comment>
<keyword evidence="4" id="KW-1185">Reference proteome</keyword>
<keyword evidence="2" id="KW-0732">Signal</keyword>
<reference evidence="3 4" key="1">
    <citation type="submission" date="2018-05" db="EMBL/GenBank/DDBJ databases">
        <title>Spiribacter halobius sp. nov., a moderately halophilic bacterium isolated from marine solar saltern.</title>
        <authorList>
            <person name="Zheng W.-S."/>
            <person name="Lu D.-C."/>
            <person name="Du Z.-J."/>
        </authorList>
    </citation>
    <scope>NUCLEOTIDE SEQUENCE [LARGE SCALE GENOMIC DNA]</scope>
    <source>
        <strain evidence="3 4">E85</strain>
    </source>
</reference>
<gene>
    <name evidence="3" type="ORF">DEM34_11435</name>
</gene>
<protein>
    <submittedName>
        <fullName evidence="3">Uncharacterized protein</fullName>
    </submittedName>
</protein>
<sequence length="117" mass="13129">MRVFGRLIIVGALAAALAGCAASPTDYRSQREVPEGPGMFSGGDGGFTVIRDGRPLGGADADADADADASPGDAEFREFQRFQAYQQWKETARETGEYEEFQDWLRWQEYRRWQESR</sequence>
<evidence type="ECO:0000256" key="1">
    <source>
        <dbReference type="SAM" id="MobiDB-lite"/>
    </source>
</evidence>
<feature type="signal peptide" evidence="2">
    <location>
        <begin position="1"/>
        <end position="21"/>
    </location>
</feature>
<dbReference type="EMBL" id="QFFI01000017">
    <property type="protein sequence ID" value="PWG62557.1"/>
    <property type="molecule type" value="Genomic_DNA"/>
</dbReference>
<proteinExistence type="predicted"/>
<evidence type="ECO:0000313" key="4">
    <source>
        <dbReference type="Proteomes" id="UP000245474"/>
    </source>
</evidence>
<feature type="region of interest" description="Disordered" evidence="1">
    <location>
        <begin position="25"/>
        <end position="72"/>
    </location>
</feature>
<name>A0A2U2N0H4_9GAMM</name>
<feature type="chain" id="PRO_5015737043" evidence="2">
    <location>
        <begin position="22"/>
        <end position="117"/>
    </location>
</feature>
<dbReference type="PROSITE" id="PS51257">
    <property type="entry name" value="PROKAR_LIPOPROTEIN"/>
    <property type="match status" value="1"/>
</dbReference>